<evidence type="ECO:0000256" key="1">
    <source>
        <dbReference type="SAM" id="MobiDB-lite"/>
    </source>
</evidence>
<accession>A0ABN8LWG8</accession>
<evidence type="ECO:0000313" key="3">
    <source>
        <dbReference type="Proteomes" id="UP001159427"/>
    </source>
</evidence>
<feature type="region of interest" description="Disordered" evidence="1">
    <location>
        <begin position="60"/>
        <end position="84"/>
    </location>
</feature>
<gene>
    <name evidence="2" type="ORF">PEVE_00007204</name>
</gene>
<feature type="region of interest" description="Disordered" evidence="1">
    <location>
        <begin position="103"/>
        <end position="126"/>
    </location>
</feature>
<dbReference type="EMBL" id="CALNXI010000148">
    <property type="protein sequence ID" value="CAH3020467.1"/>
    <property type="molecule type" value="Genomic_DNA"/>
</dbReference>
<sequence>MMSRSSDDSDEQELDDEIFSTLRDVETFLYQLAGESLQLNHEKKRDELLENVMDLRRKLREHRNLSSATNGVRSPRPKRKSFPFATVKDSMHSYTAHLQKIGVNGKLKPPGSPEVQRVDKPQMRARSVSCPEIRFSLHGHAWRTSLPKVPENEELNVDSDEGS</sequence>
<dbReference type="Proteomes" id="UP001159427">
    <property type="component" value="Unassembled WGS sequence"/>
</dbReference>
<comment type="caution">
    <text evidence="2">The sequence shown here is derived from an EMBL/GenBank/DDBJ whole genome shotgun (WGS) entry which is preliminary data.</text>
</comment>
<reference evidence="2 3" key="1">
    <citation type="submission" date="2022-05" db="EMBL/GenBank/DDBJ databases">
        <authorList>
            <consortium name="Genoscope - CEA"/>
            <person name="William W."/>
        </authorList>
    </citation>
    <scope>NUCLEOTIDE SEQUENCE [LARGE SCALE GENOMIC DNA]</scope>
</reference>
<protein>
    <submittedName>
        <fullName evidence="2">Uncharacterized protein</fullName>
    </submittedName>
</protein>
<proteinExistence type="predicted"/>
<name>A0ABN8LWG8_9CNID</name>
<evidence type="ECO:0000313" key="2">
    <source>
        <dbReference type="EMBL" id="CAH3020467.1"/>
    </source>
</evidence>
<organism evidence="2 3">
    <name type="scientific">Porites evermanni</name>
    <dbReference type="NCBI Taxonomy" id="104178"/>
    <lineage>
        <taxon>Eukaryota</taxon>
        <taxon>Metazoa</taxon>
        <taxon>Cnidaria</taxon>
        <taxon>Anthozoa</taxon>
        <taxon>Hexacorallia</taxon>
        <taxon>Scleractinia</taxon>
        <taxon>Fungiina</taxon>
        <taxon>Poritidae</taxon>
        <taxon>Porites</taxon>
    </lineage>
</organism>
<keyword evidence="3" id="KW-1185">Reference proteome</keyword>